<reference evidence="1" key="2">
    <citation type="journal article" date="2015" name="Fish Shellfish Immunol.">
        <title>Early steps in the European eel (Anguilla anguilla)-Vibrio vulnificus interaction in the gills: Role of the RtxA13 toxin.</title>
        <authorList>
            <person name="Callol A."/>
            <person name="Pajuelo D."/>
            <person name="Ebbesson L."/>
            <person name="Teles M."/>
            <person name="MacKenzie S."/>
            <person name="Amaro C."/>
        </authorList>
    </citation>
    <scope>NUCLEOTIDE SEQUENCE</scope>
</reference>
<reference evidence="1" key="1">
    <citation type="submission" date="2014-11" db="EMBL/GenBank/DDBJ databases">
        <authorList>
            <person name="Amaro Gonzalez C."/>
        </authorList>
    </citation>
    <scope>NUCLEOTIDE SEQUENCE</scope>
</reference>
<name>A0A0E9X1J7_ANGAN</name>
<organism evidence="1">
    <name type="scientific">Anguilla anguilla</name>
    <name type="common">European freshwater eel</name>
    <name type="synonym">Muraena anguilla</name>
    <dbReference type="NCBI Taxonomy" id="7936"/>
    <lineage>
        <taxon>Eukaryota</taxon>
        <taxon>Metazoa</taxon>
        <taxon>Chordata</taxon>
        <taxon>Craniata</taxon>
        <taxon>Vertebrata</taxon>
        <taxon>Euteleostomi</taxon>
        <taxon>Actinopterygii</taxon>
        <taxon>Neopterygii</taxon>
        <taxon>Teleostei</taxon>
        <taxon>Anguilliformes</taxon>
        <taxon>Anguillidae</taxon>
        <taxon>Anguilla</taxon>
    </lineage>
</organism>
<dbReference type="AlphaFoldDB" id="A0A0E9X1J7"/>
<sequence length="43" mass="5468">MTKRLLIKRQKLQRDCWPNACFYKRFQRLWDMDGWAVIQKTFF</sequence>
<protein>
    <submittedName>
        <fullName evidence="1">Uncharacterized protein</fullName>
    </submittedName>
</protein>
<dbReference type="EMBL" id="GBXM01012832">
    <property type="protein sequence ID" value="JAH95745.1"/>
    <property type="molecule type" value="Transcribed_RNA"/>
</dbReference>
<proteinExistence type="predicted"/>
<evidence type="ECO:0000313" key="1">
    <source>
        <dbReference type="EMBL" id="JAH95745.1"/>
    </source>
</evidence>
<accession>A0A0E9X1J7</accession>